<feature type="signal peptide" evidence="1">
    <location>
        <begin position="1"/>
        <end position="20"/>
    </location>
</feature>
<dbReference type="EMBL" id="CP115541">
    <property type="protein sequence ID" value="WNH53866.1"/>
    <property type="molecule type" value="Genomic_DNA"/>
</dbReference>
<protein>
    <submittedName>
        <fullName evidence="2">Uncharacterized protein</fullName>
    </submittedName>
</protein>
<evidence type="ECO:0000313" key="2">
    <source>
        <dbReference type="EMBL" id="WNH53866.1"/>
    </source>
</evidence>
<reference evidence="2 3" key="1">
    <citation type="submission" date="2022-12" db="EMBL/GenBank/DDBJ databases">
        <title>Two new species, Stenotrophomonas aracearum and Stenotrophomonas oahuensis, isolated from Anthurium (Araceae family) in Hawaii.</title>
        <authorList>
            <person name="Chunag S.C."/>
            <person name="Dobhal S."/>
            <person name="Alvarez A."/>
            <person name="Arif M."/>
        </authorList>
    </citation>
    <scope>NUCLEOTIDE SEQUENCE [LARGE SCALE GENOMIC DNA]</scope>
    <source>
        <strain evidence="2 3">A5586</strain>
    </source>
</reference>
<organism evidence="2 3">
    <name type="scientific">Stenotrophomonas oahuensis</name>
    <dbReference type="NCBI Taxonomy" id="3003271"/>
    <lineage>
        <taxon>Bacteria</taxon>
        <taxon>Pseudomonadati</taxon>
        <taxon>Pseudomonadota</taxon>
        <taxon>Gammaproteobacteria</taxon>
        <taxon>Lysobacterales</taxon>
        <taxon>Lysobacteraceae</taxon>
        <taxon>Stenotrophomonas</taxon>
    </lineage>
</organism>
<accession>A0ABY9YTH1</accession>
<gene>
    <name evidence="2" type="ORF">PDM29_06185</name>
</gene>
<evidence type="ECO:0000313" key="3">
    <source>
        <dbReference type="Proteomes" id="UP001302072"/>
    </source>
</evidence>
<keyword evidence="3" id="KW-1185">Reference proteome</keyword>
<keyword evidence="1" id="KW-0732">Signal</keyword>
<evidence type="ECO:0000256" key="1">
    <source>
        <dbReference type="SAM" id="SignalP"/>
    </source>
</evidence>
<proteinExistence type="predicted"/>
<sequence length="76" mass="8492">MKRKLLGSSLFILFSTNAWAQVPDAYSELGEEMQVLVKSYVTEHPDVSIDDAINRLAVQTENFSRWPTSGESSKGD</sequence>
<dbReference type="RefSeq" id="WP_311192996.1">
    <property type="nucleotide sequence ID" value="NZ_CP115541.1"/>
</dbReference>
<name>A0ABY9YTH1_9GAMM</name>
<dbReference type="Proteomes" id="UP001302072">
    <property type="component" value="Chromosome"/>
</dbReference>
<feature type="chain" id="PRO_5045780710" evidence="1">
    <location>
        <begin position="21"/>
        <end position="76"/>
    </location>
</feature>